<feature type="domain" description="Mutator-like transposase" evidence="2">
    <location>
        <begin position="138"/>
        <end position="219"/>
    </location>
</feature>
<evidence type="ECO:0000313" key="3">
    <source>
        <dbReference type="EMBL" id="EDO36986.1"/>
    </source>
</evidence>
<dbReference type="InterPro" id="IPR049012">
    <property type="entry name" value="Mutator_transp_dom"/>
</dbReference>
<sequence>MRKGDPIGSKWRIRANKRSRKRSGFKGKPSWKKKDEDREPKIAFVSDLDVEASDDAQLIPPVASASKRKLQVSDDDDSGEEYASVGSSEPAEGYRLVFMKSLAEFFKGFTSLVANVKEETEKNQRELKDYLAENELESASAAFAINTEAGKVLDYAVVSKECNACNIQKKKLSDEDFEKWAETHECQGGYDGSSPSLGRAFAKIIWDKSKNVGLEYRYTVWYLMATLKLMRRKNVCDMSFVKVCLLAMVIQALVRASTADLQSLGERGNCNHYYNPTLKVDQQITPVASPVCRGFDTALSDLFGLGSGVSGNVAAVSQAVERMNDITKVAAAAAKSFGVFGAAFGFAASLTSPSPDDILEKVNDAFAEITSEMNHRFQQLKEYVDQRVINSDVEDLNRDYRALATQWTNCLTDRRLLQCQRQVLRRMEAEGTAKFMLKEFKSKSKVSYPYDTKKLEASLLVFRDFASTHLYALRSSAKCLVVDDPSASAGEKAENKKDLKSTLEDIKRYGKTYNDYAVWAYGEIERNQREYHQRNIKSFHEKAHEDDYRGTWWKCLLGDVCYRVWLTLTIKPKCTTMSVDGQHSCEVFRETTHSYHEGTRDLMEVHRPEINRSVNKAAREMCESSFAGFMNDLRTFWRTELMRTADLWEEASRVADNELKSMAEASVLNVSKDVNDGWQH</sequence>
<keyword evidence="4" id="KW-1185">Reference proteome</keyword>
<reference evidence="3 4" key="1">
    <citation type="journal article" date="2007" name="Science">
        <title>Sea anemone genome reveals ancestral eumetazoan gene repertoire and genomic organization.</title>
        <authorList>
            <person name="Putnam N.H."/>
            <person name="Srivastava M."/>
            <person name="Hellsten U."/>
            <person name="Dirks B."/>
            <person name="Chapman J."/>
            <person name="Salamov A."/>
            <person name="Terry A."/>
            <person name="Shapiro H."/>
            <person name="Lindquist E."/>
            <person name="Kapitonov V.V."/>
            <person name="Jurka J."/>
            <person name="Genikhovich G."/>
            <person name="Grigoriev I.V."/>
            <person name="Lucas S.M."/>
            <person name="Steele R.E."/>
            <person name="Finnerty J.R."/>
            <person name="Technau U."/>
            <person name="Martindale M.Q."/>
            <person name="Rokhsar D.S."/>
        </authorList>
    </citation>
    <scope>NUCLEOTIDE SEQUENCE [LARGE SCALE GENOMIC DNA]</scope>
    <source>
        <strain evidence="4">CH2 X CH6</strain>
    </source>
</reference>
<dbReference type="AlphaFoldDB" id="A7SH47"/>
<dbReference type="Pfam" id="PF20700">
    <property type="entry name" value="Mutator"/>
    <property type="match status" value="1"/>
</dbReference>
<evidence type="ECO:0000256" key="1">
    <source>
        <dbReference type="SAM" id="MobiDB-lite"/>
    </source>
</evidence>
<gene>
    <name evidence="3" type="ORF">NEMVEDRAFT_v1g245240</name>
</gene>
<proteinExistence type="predicted"/>
<feature type="region of interest" description="Disordered" evidence="1">
    <location>
        <begin position="62"/>
        <end position="86"/>
    </location>
</feature>
<organism evidence="3 4">
    <name type="scientific">Nematostella vectensis</name>
    <name type="common">Starlet sea anemone</name>
    <dbReference type="NCBI Taxonomy" id="45351"/>
    <lineage>
        <taxon>Eukaryota</taxon>
        <taxon>Metazoa</taxon>
        <taxon>Cnidaria</taxon>
        <taxon>Anthozoa</taxon>
        <taxon>Hexacorallia</taxon>
        <taxon>Actiniaria</taxon>
        <taxon>Edwardsiidae</taxon>
        <taxon>Nematostella</taxon>
    </lineage>
</organism>
<dbReference type="HOGENOM" id="CLU_404571_0_0_1"/>
<evidence type="ECO:0000313" key="4">
    <source>
        <dbReference type="Proteomes" id="UP000001593"/>
    </source>
</evidence>
<dbReference type="InParanoid" id="A7SH47"/>
<dbReference type="Proteomes" id="UP000001593">
    <property type="component" value="Unassembled WGS sequence"/>
</dbReference>
<feature type="region of interest" description="Disordered" evidence="1">
    <location>
        <begin position="1"/>
        <end position="38"/>
    </location>
</feature>
<feature type="compositionally biased region" description="Basic residues" evidence="1">
    <location>
        <begin position="11"/>
        <end position="31"/>
    </location>
</feature>
<evidence type="ECO:0000259" key="2">
    <source>
        <dbReference type="Pfam" id="PF20700"/>
    </source>
</evidence>
<dbReference type="PhylomeDB" id="A7SH47"/>
<accession>A7SH47</accession>
<protein>
    <recommendedName>
        <fullName evidence="2">Mutator-like transposase domain-containing protein</fullName>
    </recommendedName>
</protein>
<name>A7SH47_NEMVE</name>
<dbReference type="EMBL" id="DS469657">
    <property type="protein sequence ID" value="EDO36986.1"/>
    <property type="molecule type" value="Genomic_DNA"/>
</dbReference>